<gene>
    <name evidence="3" type="ORF">HLH36_15005</name>
</gene>
<dbReference type="GO" id="GO:0008713">
    <property type="term" value="F:ADP-heptose-lipopolysaccharide heptosyltransferase activity"/>
    <property type="evidence" value="ECO:0007669"/>
    <property type="project" value="TreeGrafter"/>
</dbReference>
<dbReference type="RefSeq" id="WP_182987131.1">
    <property type="nucleotide sequence ID" value="NZ_JABEQD010000011.1"/>
</dbReference>
<organism evidence="3 4">
    <name type="scientific">Gluconacetobacter aggeris</name>
    <dbReference type="NCBI Taxonomy" id="1286186"/>
    <lineage>
        <taxon>Bacteria</taxon>
        <taxon>Pseudomonadati</taxon>
        <taxon>Pseudomonadota</taxon>
        <taxon>Alphaproteobacteria</taxon>
        <taxon>Acetobacterales</taxon>
        <taxon>Acetobacteraceae</taxon>
        <taxon>Gluconacetobacter</taxon>
    </lineage>
</organism>
<dbReference type="InterPro" id="IPR051199">
    <property type="entry name" value="LPS_LOS_Heptosyltrfase"/>
</dbReference>
<keyword evidence="1" id="KW-0328">Glycosyltransferase</keyword>
<dbReference type="AlphaFoldDB" id="A0A7W4IVA0"/>
<protein>
    <submittedName>
        <fullName evidence="3">Glycosyltransferase family 9 protein</fullName>
    </submittedName>
</protein>
<dbReference type="PANTHER" id="PTHR30160:SF1">
    <property type="entry name" value="LIPOPOLYSACCHARIDE 1,2-N-ACETYLGLUCOSAMINETRANSFERASE-RELATED"/>
    <property type="match status" value="1"/>
</dbReference>
<evidence type="ECO:0000313" key="4">
    <source>
        <dbReference type="Proteomes" id="UP000559860"/>
    </source>
</evidence>
<accession>A0A7W4IVA0</accession>
<evidence type="ECO:0000256" key="1">
    <source>
        <dbReference type="ARBA" id="ARBA00022676"/>
    </source>
</evidence>
<keyword evidence="2 3" id="KW-0808">Transferase</keyword>
<evidence type="ECO:0000313" key="3">
    <source>
        <dbReference type="EMBL" id="MBB2169642.1"/>
    </source>
</evidence>
<dbReference type="Gene3D" id="3.40.50.2000">
    <property type="entry name" value="Glycogen Phosphorylase B"/>
    <property type="match status" value="2"/>
</dbReference>
<dbReference type="GO" id="GO:0009244">
    <property type="term" value="P:lipopolysaccharide core region biosynthetic process"/>
    <property type="evidence" value="ECO:0007669"/>
    <property type="project" value="TreeGrafter"/>
</dbReference>
<proteinExistence type="predicted"/>
<dbReference type="GO" id="GO:0005829">
    <property type="term" value="C:cytosol"/>
    <property type="evidence" value="ECO:0007669"/>
    <property type="project" value="TreeGrafter"/>
</dbReference>
<reference evidence="3 4" key="1">
    <citation type="submission" date="2020-04" db="EMBL/GenBank/DDBJ databases">
        <title>Description of novel Gluconacetobacter.</title>
        <authorList>
            <person name="Sombolestani A."/>
        </authorList>
    </citation>
    <scope>NUCLEOTIDE SEQUENCE [LARGE SCALE GENOMIC DNA]</scope>
    <source>
        <strain evidence="3 4">LMG 27801</strain>
    </source>
</reference>
<sequence length="499" mass="54848">MKTPTGHPILSGVIAFRVLVSSRHKLTRAVVTADGSATEIAIATPIMARTIGSMKIWIVNAWVDTARLSAGRQKLHMNVYTGTRLVGHIRRFVTVMPQETITALVPDGVRYSDSFVPSALDGKMETIDHVLSLPVEWHRPQESLFPGTIRSILILRTDQLGDVSASLPAMARIKALFPEARITVLSQRTIQPILVASGIADEYLSLSLSYNSRTERRFLTTEAEQAVRDCLRGREFDLAMDLSPGAESQTLMRLCAARYRVSFKPDQFPFIDFGIEVTSRDKINRKAIVNHAAHVSMLVSALEGALHMRQTIVARLPSHQDVSVLNAHGVEKKGYIVVHSGARHPINRWPLPSFLEFCALFYSATRIPVLLFIDSDDLTSTVEAQCESLDGIRLVPSTDMETFDTLLSNARLLVANDTGPKHLAATRGVRVVSIAIPRLNWQEWGQNRSGVILSRRVPCAGCGLNDSLSCGMNIACLTSVPISTVLEAALEEISPKDEG</sequence>
<dbReference type="Pfam" id="PF01075">
    <property type="entry name" value="Glyco_transf_9"/>
    <property type="match status" value="1"/>
</dbReference>
<keyword evidence="4" id="KW-1185">Reference proteome</keyword>
<dbReference type="InterPro" id="IPR002201">
    <property type="entry name" value="Glyco_trans_9"/>
</dbReference>
<dbReference type="EMBL" id="JABEQD010000011">
    <property type="protein sequence ID" value="MBB2169642.1"/>
    <property type="molecule type" value="Genomic_DNA"/>
</dbReference>
<dbReference type="PANTHER" id="PTHR30160">
    <property type="entry name" value="TETRAACYLDISACCHARIDE 4'-KINASE-RELATED"/>
    <property type="match status" value="1"/>
</dbReference>
<dbReference type="SUPFAM" id="SSF53756">
    <property type="entry name" value="UDP-Glycosyltransferase/glycogen phosphorylase"/>
    <property type="match status" value="1"/>
</dbReference>
<dbReference type="CDD" id="cd03789">
    <property type="entry name" value="GT9_LPS_heptosyltransferase"/>
    <property type="match status" value="1"/>
</dbReference>
<evidence type="ECO:0000256" key="2">
    <source>
        <dbReference type="ARBA" id="ARBA00022679"/>
    </source>
</evidence>
<name>A0A7W4IVA0_9PROT</name>
<dbReference type="Proteomes" id="UP000559860">
    <property type="component" value="Unassembled WGS sequence"/>
</dbReference>
<comment type="caution">
    <text evidence="3">The sequence shown here is derived from an EMBL/GenBank/DDBJ whole genome shotgun (WGS) entry which is preliminary data.</text>
</comment>